<dbReference type="RefSeq" id="WP_058461516.1">
    <property type="nucleotide sequence ID" value="NZ_CAAAHS010000004.1"/>
</dbReference>
<dbReference type="OrthoDB" id="9773403at2"/>
<dbReference type="Gene3D" id="3.30.1490.300">
    <property type="match status" value="1"/>
</dbReference>
<proteinExistence type="predicted"/>
<dbReference type="InterPro" id="IPR005883">
    <property type="entry name" value="PilM"/>
</dbReference>
<protein>
    <submittedName>
        <fullName evidence="2">Tfp pilus assembly protein, ATPase PilM</fullName>
    </submittedName>
</protein>
<dbReference type="PATRIC" id="fig|45056.6.peg.456"/>
<evidence type="ECO:0000313" key="2">
    <source>
        <dbReference type="EMBL" id="KTC65782.1"/>
    </source>
</evidence>
<name>A0A0W0R3X5_9GAMM</name>
<gene>
    <name evidence="2" type="primary">pilM</name>
    <name evidence="2" type="ORF">Lade_0440</name>
</gene>
<evidence type="ECO:0000313" key="3">
    <source>
        <dbReference type="Proteomes" id="UP000054859"/>
    </source>
</evidence>
<dbReference type="GO" id="GO:0051301">
    <property type="term" value="P:cell division"/>
    <property type="evidence" value="ECO:0007669"/>
    <property type="project" value="InterPro"/>
</dbReference>
<dbReference type="CDD" id="cd24049">
    <property type="entry name" value="ASKHA_NBD_PilM"/>
    <property type="match status" value="1"/>
</dbReference>
<dbReference type="InterPro" id="IPR003494">
    <property type="entry name" value="SHS2_FtsA"/>
</dbReference>
<dbReference type="EMBL" id="LNKA01000001">
    <property type="protein sequence ID" value="KTC65782.1"/>
    <property type="molecule type" value="Genomic_DNA"/>
</dbReference>
<dbReference type="PIRSF" id="PIRSF019169">
    <property type="entry name" value="PilM"/>
    <property type="match status" value="1"/>
</dbReference>
<comment type="caution">
    <text evidence="2">The sequence shown here is derived from an EMBL/GenBank/DDBJ whole genome shotgun (WGS) entry which is preliminary data.</text>
</comment>
<dbReference type="Proteomes" id="UP000054859">
    <property type="component" value="Unassembled WGS sequence"/>
</dbReference>
<accession>A0A0W0R3X5</accession>
<dbReference type="AlphaFoldDB" id="A0A0W0R3X5"/>
<dbReference type="InterPro" id="IPR043129">
    <property type="entry name" value="ATPase_NBD"/>
</dbReference>
<organism evidence="2 3">
    <name type="scientific">Legionella adelaidensis</name>
    <dbReference type="NCBI Taxonomy" id="45056"/>
    <lineage>
        <taxon>Bacteria</taxon>
        <taxon>Pseudomonadati</taxon>
        <taxon>Pseudomonadota</taxon>
        <taxon>Gammaproteobacteria</taxon>
        <taxon>Legionellales</taxon>
        <taxon>Legionellaceae</taxon>
        <taxon>Legionella</taxon>
    </lineage>
</organism>
<dbReference type="SUPFAM" id="SSF53067">
    <property type="entry name" value="Actin-like ATPase domain"/>
    <property type="match status" value="2"/>
</dbReference>
<feature type="domain" description="SHS2" evidence="1">
    <location>
        <begin position="12"/>
        <end position="179"/>
    </location>
</feature>
<evidence type="ECO:0000259" key="1">
    <source>
        <dbReference type="SMART" id="SM00842"/>
    </source>
</evidence>
<dbReference type="STRING" id="45056.Lade_0440"/>
<keyword evidence="3" id="KW-1185">Reference proteome</keyword>
<sequence>MLNLFKPKQHSILGIDISSTSIHILEVSANADIYKVEGYGSIALPENVMEGNQIKEIDTVANYIRKILLENRISTKRAALAVPDSTAISKIIQVNEGLNENEIEELVAMEADKYIPYPIDEINLDFNILGTSSKSASMLDVLIVASRSENVNNRVSAITRAGLEAHIVDVESYAVERAVKLLAADLPAQGEHKNIAIIDFGASYTHFYVFHNFKIIFSREEEFGGKQLIELMKQHYAMETKQAIDMLESGAVPADFTEVILQPFEELLLLQVKRAIQFFFSNSHHTHIDQIFLAGGIAKQPELAHLIQEHINIPTLLANPFGKTVELGAKVNRTLIFQNAPRLIVAAGLALRAC</sequence>
<dbReference type="SMART" id="SM00842">
    <property type="entry name" value="FtsA"/>
    <property type="match status" value="1"/>
</dbReference>
<dbReference type="NCBIfam" id="TIGR01175">
    <property type="entry name" value="pilM"/>
    <property type="match status" value="1"/>
</dbReference>
<dbReference type="Gene3D" id="3.30.420.40">
    <property type="match status" value="2"/>
</dbReference>
<dbReference type="Pfam" id="PF11104">
    <property type="entry name" value="PilM_2"/>
    <property type="match status" value="1"/>
</dbReference>
<reference evidence="2 3" key="1">
    <citation type="submission" date="2015-11" db="EMBL/GenBank/DDBJ databases">
        <title>Identification of large and diverse effector repertoires of 38 Legionella species.</title>
        <authorList>
            <person name="Burstein D."/>
            <person name="Amaro F."/>
            <person name="Zusman T."/>
            <person name="Lifshitz Z."/>
            <person name="Cohen O."/>
            <person name="Gilbert J.A."/>
            <person name="Pupko T."/>
            <person name="Shuman H.A."/>
            <person name="Segal G."/>
        </authorList>
    </citation>
    <scope>NUCLEOTIDE SEQUENCE [LARGE SCALE GENOMIC DNA]</scope>
    <source>
        <strain evidence="2 3">1762-AUS-E</strain>
    </source>
</reference>
<dbReference type="PANTHER" id="PTHR32432">
    <property type="entry name" value="CELL DIVISION PROTEIN FTSA-RELATED"/>
    <property type="match status" value="1"/>
</dbReference>
<dbReference type="InterPro" id="IPR050696">
    <property type="entry name" value="FtsA/MreB"/>
</dbReference>
<dbReference type="PANTHER" id="PTHR32432:SF3">
    <property type="entry name" value="ETHANOLAMINE UTILIZATION PROTEIN EUTJ"/>
    <property type="match status" value="1"/>
</dbReference>